<dbReference type="GO" id="GO:0006355">
    <property type="term" value="P:regulation of DNA-templated transcription"/>
    <property type="evidence" value="ECO:0007669"/>
    <property type="project" value="InterPro"/>
</dbReference>
<dbReference type="SUPFAM" id="SSF46894">
    <property type="entry name" value="C-terminal effector domain of the bipartite response regulators"/>
    <property type="match status" value="1"/>
</dbReference>
<dbReference type="InterPro" id="IPR041664">
    <property type="entry name" value="AAA_16"/>
</dbReference>
<dbReference type="InterPro" id="IPR036388">
    <property type="entry name" value="WH-like_DNA-bd_sf"/>
</dbReference>
<dbReference type="PROSITE" id="PS50043">
    <property type="entry name" value="HTH_LUXR_2"/>
    <property type="match status" value="1"/>
</dbReference>
<dbReference type="SUPFAM" id="SSF52540">
    <property type="entry name" value="P-loop containing nucleoside triphosphate hydrolases"/>
    <property type="match status" value="1"/>
</dbReference>
<dbReference type="Gene3D" id="1.10.10.10">
    <property type="entry name" value="Winged helix-like DNA-binding domain superfamily/Winged helix DNA-binding domain"/>
    <property type="match status" value="1"/>
</dbReference>
<dbReference type="Proteomes" id="UP000198504">
    <property type="component" value="Unassembled WGS sequence"/>
</dbReference>
<dbReference type="PRINTS" id="PR00038">
    <property type="entry name" value="HTHLUXR"/>
</dbReference>
<evidence type="ECO:0000313" key="6">
    <source>
        <dbReference type="Proteomes" id="UP000198504"/>
    </source>
</evidence>
<dbReference type="Pfam" id="PF00196">
    <property type="entry name" value="GerE"/>
    <property type="match status" value="1"/>
</dbReference>
<evidence type="ECO:0000256" key="1">
    <source>
        <dbReference type="ARBA" id="ARBA00022741"/>
    </source>
</evidence>
<accession>A0A1H9C0P8</accession>
<dbReference type="Pfam" id="PF13191">
    <property type="entry name" value="AAA_16"/>
    <property type="match status" value="1"/>
</dbReference>
<evidence type="ECO:0000313" key="5">
    <source>
        <dbReference type="EMBL" id="SEP94363.1"/>
    </source>
</evidence>
<dbReference type="SMART" id="SM00421">
    <property type="entry name" value="HTH_LUXR"/>
    <property type="match status" value="1"/>
</dbReference>
<dbReference type="PANTHER" id="PTHR16305:SF35">
    <property type="entry name" value="TRANSCRIPTIONAL ACTIVATOR DOMAIN"/>
    <property type="match status" value="1"/>
</dbReference>
<dbReference type="InterPro" id="IPR027417">
    <property type="entry name" value="P-loop_NTPase"/>
</dbReference>
<evidence type="ECO:0000256" key="2">
    <source>
        <dbReference type="ARBA" id="ARBA00022840"/>
    </source>
</evidence>
<protein>
    <submittedName>
        <fullName evidence="5">AAA ATPase domain-containing protein</fullName>
    </submittedName>
</protein>
<dbReference type="InterPro" id="IPR016032">
    <property type="entry name" value="Sig_transdc_resp-reg_C-effctor"/>
</dbReference>
<dbReference type="STRING" id="1036181.SAMN05421756_10218"/>
<feature type="region of interest" description="Disordered" evidence="3">
    <location>
        <begin position="1"/>
        <end position="26"/>
    </location>
</feature>
<feature type="region of interest" description="Disordered" evidence="3">
    <location>
        <begin position="255"/>
        <end position="307"/>
    </location>
</feature>
<organism evidence="5 6">
    <name type="scientific">Microlunatus flavus</name>
    <dbReference type="NCBI Taxonomy" id="1036181"/>
    <lineage>
        <taxon>Bacteria</taxon>
        <taxon>Bacillati</taxon>
        <taxon>Actinomycetota</taxon>
        <taxon>Actinomycetes</taxon>
        <taxon>Propionibacteriales</taxon>
        <taxon>Propionibacteriaceae</taxon>
        <taxon>Microlunatus</taxon>
    </lineage>
</organism>
<dbReference type="PANTHER" id="PTHR16305">
    <property type="entry name" value="TESTICULAR SOLUBLE ADENYLYL CYCLASE"/>
    <property type="match status" value="1"/>
</dbReference>
<dbReference type="PROSITE" id="PS00622">
    <property type="entry name" value="HTH_LUXR_1"/>
    <property type="match status" value="1"/>
</dbReference>
<dbReference type="GO" id="GO:0005737">
    <property type="term" value="C:cytoplasm"/>
    <property type="evidence" value="ECO:0007669"/>
    <property type="project" value="TreeGrafter"/>
</dbReference>
<keyword evidence="6" id="KW-1185">Reference proteome</keyword>
<dbReference type="RefSeq" id="WP_091177966.1">
    <property type="nucleotide sequence ID" value="NZ_FOFA01000002.1"/>
</dbReference>
<sequence length="966" mass="99427">MSGRTSVVPGLLPDDLPAAQRPAGTVPPDLVEERRAVYARMLAAGRAPGGRLVVVGEPGLGKSRLVDAVVRTLHDERHVLFLRGDPAPTPDHAALGALVADLPSPAAVRVRRALATAHGPAGRPGLSAALERDVAEVLAGLAPGVTLVVDEWQWLDEASIGVLQRVLGGTALGDVVSVVLAGRRPTTGGARGFFRPDQVVRLEPLGPASIAAVLDRAGLGALPAATVAAVTQDSGGNPLWALALASARVTGDPRSASAASAASPTLGPLVTTRAPEPAPEVPPSRPHAGPDPLPDPLPSTPRDALPDPLPATLRAVLATVALMGGARLDELVRVVPGAEGAACDGLGRGLLRLDDEVLTATDPDVARRAVDALDPVARRALHRAVAALPLPRTQRVEHLDLAAPPGPDEELAADLVLAARRARRTETSAVALRLARRALQRTPEESGRFAERAVEAAEDALASGDAALVPELLRPLDASALSVAVFDRAACVLAESTARTGGLAAVARFFAAVQRSLVPGSPQQRVAEAHRRLALPGTDLEGLAASLPSPLGPDGAPHTSARVLTAQARARLDAGGGVDDARLDRVRDLDAGTGPLETSADALAAGWAYQADDLARSRAGLAGAVRAATRAGEPYAAVDALAHAAAVEVLAGRPGTAEALLAEAAERSVALETLPTALHRARGLLAVARHDRAARDHVLAGPLDPEAPAEAELLRAAISGLDDAASGAWAEAASTLRRARAAAEAQGIAEPGRRLWIDVELVRALIQLGRLSEAGEVVDAVAAVGSRPGRVHARGQGRRLRALLAWRSGDLPTALRLSERALGDLEAGGHRPQLVRAQLERVSMLEEDGRVPQARALLTRATALAEDVGDPRLLAGARRLAPSVAAGALPVAGRDALTPSELRVARAVAGGASNRAIATDLVVSVRTVETHLANAYRKLGVHSRTQLALSLNDLPLVSTAPSRQSP</sequence>
<dbReference type="InterPro" id="IPR000792">
    <property type="entry name" value="Tscrpt_reg_LuxR_C"/>
</dbReference>
<dbReference type="CDD" id="cd06170">
    <property type="entry name" value="LuxR_C_like"/>
    <property type="match status" value="1"/>
</dbReference>
<name>A0A1H9C0P8_9ACTN</name>
<dbReference type="AlphaFoldDB" id="A0A1H9C0P8"/>
<dbReference type="GO" id="GO:0005524">
    <property type="term" value="F:ATP binding"/>
    <property type="evidence" value="ECO:0007669"/>
    <property type="project" value="UniProtKB-KW"/>
</dbReference>
<reference evidence="6" key="1">
    <citation type="submission" date="2016-10" db="EMBL/GenBank/DDBJ databases">
        <authorList>
            <person name="Varghese N."/>
            <person name="Submissions S."/>
        </authorList>
    </citation>
    <scope>NUCLEOTIDE SEQUENCE [LARGE SCALE GENOMIC DNA]</scope>
    <source>
        <strain evidence="6">CGMCC 4.6856</strain>
    </source>
</reference>
<dbReference type="GO" id="GO:0003677">
    <property type="term" value="F:DNA binding"/>
    <property type="evidence" value="ECO:0007669"/>
    <property type="project" value="InterPro"/>
</dbReference>
<evidence type="ECO:0000256" key="3">
    <source>
        <dbReference type="SAM" id="MobiDB-lite"/>
    </source>
</evidence>
<dbReference type="GO" id="GO:0004016">
    <property type="term" value="F:adenylate cyclase activity"/>
    <property type="evidence" value="ECO:0007669"/>
    <property type="project" value="TreeGrafter"/>
</dbReference>
<feature type="domain" description="HTH luxR-type" evidence="4">
    <location>
        <begin position="890"/>
        <end position="955"/>
    </location>
</feature>
<keyword evidence="2" id="KW-0067">ATP-binding</keyword>
<evidence type="ECO:0000259" key="4">
    <source>
        <dbReference type="PROSITE" id="PS50043"/>
    </source>
</evidence>
<keyword evidence="1" id="KW-0547">Nucleotide-binding</keyword>
<gene>
    <name evidence="5" type="ORF">SAMN05421756_10218</name>
</gene>
<dbReference type="OrthoDB" id="3178131at2"/>
<proteinExistence type="predicted"/>
<dbReference type="EMBL" id="FOFA01000002">
    <property type="protein sequence ID" value="SEP94363.1"/>
    <property type="molecule type" value="Genomic_DNA"/>
</dbReference>
<feature type="compositionally biased region" description="Pro residues" evidence="3">
    <location>
        <begin position="276"/>
        <end position="299"/>
    </location>
</feature>